<dbReference type="InterPro" id="IPR036259">
    <property type="entry name" value="MFS_trans_sf"/>
</dbReference>
<dbReference type="AlphaFoldDB" id="A0A1M7N4H8"/>
<reference evidence="2 3" key="1">
    <citation type="submission" date="2016-11" db="EMBL/GenBank/DDBJ databases">
        <authorList>
            <person name="Jaros S."/>
            <person name="Januszkiewicz K."/>
            <person name="Wedrychowicz H."/>
        </authorList>
    </citation>
    <scope>NUCLEOTIDE SEQUENCE [LARGE SCALE GENOMIC DNA]</scope>
    <source>
        <strain evidence="2 3">DSM 22153</strain>
    </source>
</reference>
<name>A0A1M7N4H8_9HYPH</name>
<sequence length="331" mass="35596">MYDFDFSRAIGLMVRTAPYIAFRAVTYFAIAAAYVLVTGTGAGIGYGVGGFSGPDEQIGYAFWGGIIGFGLTAGVLYFLREYILYNVKAGHIAVMVEMIDGRPLPEGKGQITYGASVVKERFVEASVLFGIDQLIKGVIRAVTGLMEFVLDLIPVPGLDNIAKILRAFLNVAVGFVDEVILAHAIRTRSDNPWGAAHEALVLYGQNHRRMMKNAAFVALFVYGFAFLVFLVMLAPAATVAYLIPGGWSAGGVVFAVLFAWAVKAAVLEPLAIACMLQAFFKVTDGQALDPAWDERLESLSDKFTDIKEKAMAYVPTPRSPRTAPEAAAGGV</sequence>
<dbReference type="EMBL" id="FRBW01000004">
    <property type="protein sequence ID" value="SHM97921.1"/>
    <property type="molecule type" value="Genomic_DNA"/>
</dbReference>
<dbReference type="RefSeq" id="WP_073014759.1">
    <property type="nucleotide sequence ID" value="NZ_FRBW01000004.1"/>
</dbReference>
<evidence type="ECO:0000256" key="1">
    <source>
        <dbReference type="SAM" id="Phobius"/>
    </source>
</evidence>
<proteinExistence type="predicted"/>
<feature type="transmembrane region" description="Helical" evidence="1">
    <location>
        <begin position="60"/>
        <end position="79"/>
    </location>
</feature>
<keyword evidence="1" id="KW-1133">Transmembrane helix</keyword>
<evidence type="ECO:0000313" key="2">
    <source>
        <dbReference type="EMBL" id="SHM97921.1"/>
    </source>
</evidence>
<protein>
    <submittedName>
        <fullName evidence="2">Uncharacterized protein</fullName>
    </submittedName>
</protein>
<dbReference type="Proteomes" id="UP000186002">
    <property type="component" value="Unassembled WGS sequence"/>
</dbReference>
<keyword evidence="1" id="KW-0472">Membrane</keyword>
<keyword evidence="1" id="KW-0812">Transmembrane</keyword>
<organism evidence="2 3">
    <name type="scientific">Roseibium suaedae</name>
    <dbReference type="NCBI Taxonomy" id="735517"/>
    <lineage>
        <taxon>Bacteria</taxon>
        <taxon>Pseudomonadati</taxon>
        <taxon>Pseudomonadota</taxon>
        <taxon>Alphaproteobacteria</taxon>
        <taxon>Hyphomicrobiales</taxon>
        <taxon>Stappiaceae</taxon>
        <taxon>Roseibium</taxon>
    </lineage>
</organism>
<gene>
    <name evidence="2" type="ORF">SAMN05444272_3680</name>
</gene>
<keyword evidence="3" id="KW-1185">Reference proteome</keyword>
<feature type="transmembrane region" description="Helical" evidence="1">
    <location>
        <begin position="20"/>
        <end position="48"/>
    </location>
</feature>
<accession>A0A1M7N4H8</accession>
<dbReference type="STRING" id="735517.SAMN05444272_3680"/>
<feature type="transmembrane region" description="Helical" evidence="1">
    <location>
        <begin position="239"/>
        <end position="262"/>
    </location>
</feature>
<evidence type="ECO:0000313" key="3">
    <source>
        <dbReference type="Proteomes" id="UP000186002"/>
    </source>
</evidence>
<dbReference type="SUPFAM" id="SSF103473">
    <property type="entry name" value="MFS general substrate transporter"/>
    <property type="match status" value="1"/>
</dbReference>
<dbReference type="OrthoDB" id="147179at2"/>
<feature type="transmembrane region" description="Helical" evidence="1">
    <location>
        <begin position="214"/>
        <end position="233"/>
    </location>
</feature>